<feature type="region of interest" description="Disordered" evidence="1">
    <location>
        <begin position="1"/>
        <end position="21"/>
    </location>
</feature>
<dbReference type="Proteomes" id="UP000037696">
    <property type="component" value="Unassembled WGS sequence"/>
</dbReference>
<accession>A0A0M8NQF4</accession>
<protein>
    <submittedName>
        <fullName evidence="2">Uncharacterized protein</fullName>
    </submittedName>
</protein>
<evidence type="ECO:0000313" key="3">
    <source>
        <dbReference type="Proteomes" id="UP000037696"/>
    </source>
</evidence>
<dbReference type="AlphaFoldDB" id="A0A0M8NQF4"/>
<reference evidence="2 3" key="1">
    <citation type="submission" date="2015-08" db="EMBL/GenBank/DDBJ databases">
        <title>Genome sequencing of Penicillium nordicum.</title>
        <authorList>
            <person name="Nguyen H.D."/>
            <person name="Seifert K.A."/>
        </authorList>
    </citation>
    <scope>NUCLEOTIDE SEQUENCE [LARGE SCALE GENOMIC DNA]</scope>
    <source>
        <strain evidence="2 3">DAOMC 185683</strain>
    </source>
</reference>
<evidence type="ECO:0000256" key="1">
    <source>
        <dbReference type="SAM" id="MobiDB-lite"/>
    </source>
</evidence>
<comment type="caution">
    <text evidence="2">The sequence shown here is derived from an EMBL/GenBank/DDBJ whole genome shotgun (WGS) entry which is preliminary data.</text>
</comment>
<gene>
    <name evidence="2" type="ORF">ACN38_g11944</name>
</gene>
<feature type="compositionally biased region" description="Acidic residues" evidence="1">
    <location>
        <begin position="1"/>
        <end position="10"/>
    </location>
</feature>
<keyword evidence="3" id="KW-1185">Reference proteome</keyword>
<organism evidence="2 3">
    <name type="scientific">Penicillium nordicum</name>
    <dbReference type="NCBI Taxonomy" id="229535"/>
    <lineage>
        <taxon>Eukaryota</taxon>
        <taxon>Fungi</taxon>
        <taxon>Dikarya</taxon>
        <taxon>Ascomycota</taxon>
        <taxon>Pezizomycotina</taxon>
        <taxon>Eurotiomycetes</taxon>
        <taxon>Eurotiomycetidae</taxon>
        <taxon>Eurotiales</taxon>
        <taxon>Aspergillaceae</taxon>
        <taxon>Penicillium</taxon>
    </lineage>
</organism>
<proteinExistence type="predicted"/>
<evidence type="ECO:0000313" key="2">
    <source>
        <dbReference type="EMBL" id="KOS37276.1"/>
    </source>
</evidence>
<sequence length="87" mass="10121">MKDKEEDEEEEKKKKKVVKKKPRKTHVIYQLGIAPVTFSLHPRHLHLLSLPTDHPFLSKGKKKKRFIARVSDLAKRPLIDTSAPRVC</sequence>
<name>A0A0M8NQF4_9EURO</name>
<dbReference type="EMBL" id="LHQQ01000334">
    <property type="protein sequence ID" value="KOS37276.1"/>
    <property type="molecule type" value="Genomic_DNA"/>
</dbReference>